<organism evidence="2 3">
    <name type="scientific">Candidatus Nitrohelix vancouverensis</name>
    <dbReference type="NCBI Taxonomy" id="2705534"/>
    <lineage>
        <taxon>Bacteria</taxon>
        <taxon>Pseudomonadati</taxon>
        <taxon>Nitrospinota/Tectimicrobiota group</taxon>
        <taxon>Nitrospinota</taxon>
        <taxon>Nitrospinia</taxon>
        <taxon>Nitrospinales</taxon>
        <taxon>Nitrospinaceae</taxon>
        <taxon>Candidatus Nitrohelix</taxon>
    </lineage>
</organism>
<feature type="region of interest" description="Disordered" evidence="1">
    <location>
        <begin position="207"/>
        <end position="245"/>
    </location>
</feature>
<evidence type="ECO:0000313" key="3">
    <source>
        <dbReference type="Proteomes" id="UP000594464"/>
    </source>
</evidence>
<dbReference type="EMBL" id="CP048620">
    <property type="protein sequence ID" value="QPJ66034.1"/>
    <property type="molecule type" value="Genomic_DNA"/>
</dbReference>
<accession>A0A7T0G462</accession>
<dbReference type="Pfam" id="PF02552">
    <property type="entry name" value="CO_dh"/>
    <property type="match status" value="1"/>
</dbReference>
<sequence length="245" mass="27258">MGKIEIGPIGLLPPSAASMGIFQPEKGSGLELVEGEHMAEDKAYEKFAVEMLTRRNPTLFPGPMIVWGWNEEARHKAEMALRLVKEIPGMNIIPMPDYRPIYPKIDPEAVINPCHPNLTVQHNKIHVCALIGVHCHFANITLKMIRAGTNCYTTALCAYDGHEDALLSVSNLDETKLEKIIQAVIKVRESGVVTPWAYTPEGKEELEEIRASKEKNKASSKEGATIFMQDKEMLPLEQGLDENAE</sequence>
<reference evidence="3" key="1">
    <citation type="submission" date="2020-02" db="EMBL/GenBank/DDBJ databases">
        <title>Genomic and physiological characterization of two novel Nitrospinaceae genera.</title>
        <authorList>
            <person name="Mueller A.J."/>
            <person name="Jung M.-Y."/>
            <person name="Strachan C.R."/>
            <person name="Herbold C.W."/>
            <person name="Kirkegaard R.H."/>
            <person name="Daims H."/>
        </authorList>
    </citation>
    <scope>NUCLEOTIDE SEQUENCE [LARGE SCALE GENOMIC DNA]</scope>
</reference>
<dbReference type="InterPro" id="IPR029035">
    <property type="entry name" value="DHS-like_NAD/FAD-binding_dom"/>
</dbReference>
<dbReference type="SUPFAM" id="SSF52467">
    <property type="entry name" value="DHS-like NAD/FAD-binding domain"/>
    <property type="match status" value="1"/>
</dbReference>
<evidence type="ECO:0000313" key="2">
    <source>
        <dbReference type="EMBL" id="QPJ66034.1"/>
    </source>
</evidence>
<gene>
    <name evidence="2" type="ORF">G3M78_11765</name>
</gene>
<feature type="compositionally biased region" description="Basic and acidic residues" evidence="1">
    <location>
        <begin position="208"/>
        <end position="220"/>
    </location>
</feature>
<proteinExistence type="predicted"/>
<dbReference type="InterPro" id="IPR003704">
    <property type="entry name" value="CdhB"/>
</dbReference>
<dbReference type="KEGG" id="nva:G3M78_11765"/>
<protein>
    <submittedName>
        <fullName evidence="2">2-oxoglutarate:ferredoxin oxidoreductase</fullName>
    </submittedName>
</protein>
<dbReference type="GO" id="GO:0019385">
    <property type="term" value="P:methanogenesis, from acetate"/>
    <property type="evidence" value="ECO:0007669"/>
    <property type="project" value="InterPro"/>
</dbReference>
<dbReference type="AlphaFoldDB" id="A0A7T0G462"/>
<evidence type="ECO:0000256" key="1">
    <source>
        <dbReference type="SAM" id="MobiDB-lite"/>
    </source>
</evidence>
<name>A0A7T0G462_9BACT</name>
<dbReference type="Proteomes" id="UP000594464">
    <property type="component" value="Chromosome"/>
</dbReference>